<evidence type="ECO:0000313" key="1">
    <source>
        <dbReference type="EMBL" id="KAI3367269.1"/>
    </source>
</evidence>
<dbReference type="Proteomes" id="UP000831701">
    <property type="component" value="Chromosome 9"/>
</dbReference>
<comment type="caution">
    <text evidence="1">The sequence shown here is derived from an EMBL/GenBank/DDBJ whole genome shotgun (WGS) entry which is preliminary data.</text>
</comment>
<accession>A0ACB8WI69</accession>
<proteinExistence type="predicted"/>
<keyword evidence="2" id="KW-1185">Reference proteome</keyword>
<name>A0ACB8WI69_9TELE</name>
<reference evidence="1" key="1">
    <citation type="submission" date="2022-04" db="EMBL/GenBank/DDBJ databases">
        <title>Jade perch genome.</title>
        <authorList>
            <person name="Chao B."/>
        </authorList>
    </citation>
    <scope>NUCLEOTIDE SEQUENCE</scope>
    <source>
        <strain evidence="1">CB-2022</strain>
    </source>
</reference>
<dbReference type="EMBL" id="CM041539">
    <property type="protein sequence ID" value="KAI3367269.1"/>
    <property type="molecule type" value="Genomic_DNA"/>
</dbReference>
<sequence length="806" mass="92396">MEKKFYFVRSKIDNDLSNEKRTRRNFNEEEIMDRIKNNCVQGLQKEGFESPQVFLVSSFDLHLYDFHLLEETLERELPEQKRHVLLLAMPSINLEVINRKKKALQAKIKYYASLSALGACVPIPGLSFAADVAMLVEATTMFKVTFGLDTGRFRENDVKLGREIQKMEKKFYFVRSKIDNDLSNEKRTRRNFNEEEIMDRIKNNCVQGLQKEGFESPQVFLVSSFDLHLYDFHLLEETLERELPEQKRHVLLLAMPSINLEVINRKKKVLQAKIKYYASLSALGACVPIPGLSFAADVAMLVEATTMFKVTFGLATDEYLKKVEFEKFDFFIIISAGRFRENDVKLAREIKKMEKKFYFVRSKIDNDLSNEKRTRKNFNQKETMDQIRKNCVQGMQRAMDNPLSYKLIQEIKEALQNNGPASAAAKVQEYLDQLNNTPLNIGITGESGSGKSSFVNAFRGIDHSNERAAPTGCVETTLEVRPYPHPNYPNVTLWDLPGIGTPNFPADEYLKKVEFEKFDFFIIISADRFRENDVKLAREIQKMEKKFYFVRSKIDHNLNDEEKTRRDFNKDETMDRIRENCVQGLQKEGVESPQVFLVSSFDLHLYDFHLLEETLERELPAHKKHVLLLAMQSINLDAKSSTGRKRLEIINRKKEALQSKIKYVALASALVASVPIPGLSTATDIAMLITITTIYKVAFRLDSESLKNLSLSANVPLNNLRAEMKSLLAVEEINKDLIIKLLLMSASNIALMAAEEVTRFIPLIAIPAAMALSVTFTYKALSTFLYMLAEDAQRVFKRALGLNTSV</sequence>
<protein>
    <submittedName>
        <fullName evidence="1">Uncharacterized protein</fullName>
    </submittedName>
</protein>
<evidence type="ECO:0000313" key="2">
    <source>
        <dbReference type="Proteomes" id="UP000831701"/>
    </source>
</evidence>
<gene>
    <name evidence="1" type="ORF">L3Q82_008315</name>
</gene>
<organism evidence="1 2">
    <name type="scientific">Scortum barcoo</name>
    <name type="common">barcoo grunter</name>
    <dbReference type="NCBI Taxonomy" id="214431"/>
    <lineage>
        <taxon>Eukaryota</taxon>
        <taxon>Metazoa</taxon>
        <taxon>Chordata</taxon>
        <taxon>Craniata</taxon>
        <taxon>Vertebrata</taxon>
        <taxon>Euteleostomi</taxon>
        <taxon>Actinopterygii</taxon>
        <taxon>Neopterygii</taxon>
        <taxon>Teleostei</taxon>
        <taxon>Neoteleostei</taxon>
        <taxon>Acanthomorphata</taxon>
        <taxon>Eupercaria</taxon>
        <taxon>Centrarchiformes</taxon>
        <taxon>Terapontoidei</taxon>
        <taxon>Terapontidae</taxon>
        <taxon>Scortum</taxon>
    </lineage>
</organism>